<evidence type="ECO:0000313" key="1">
    <source>
        <dbReference type="EMBL" id="NMC63024.1"/>
    </source>
</evidence>
<dbReference type="Pfam" id="PF13489">
    <property type="entry name" value="Methyltransf_23"/>
    <property type="match status" value="1"/>
</dbReference>
<comment type="caution">
    <text evidence="1">The sequence shown here is derived from an EMBL/GenBank/DDBJ whole genome shotgun (WGS) entry which is preliminary data.</text>
</comment>
<dbReference type="SUPFAM" id="SSF53335">
    <property type="entry name" value="S-adenosyl-L-methionine-dependent methyltransferases"/>
    <property type="match status" value="1"/>
</dbReference>
<dbReference type="Proteomes" id="UP000524246">
    <property type="component" value="Unassembled WGS sequence"/>
</dbReference>
<dbReference type="Gene3D" id="3.40.50.150">
    <property type="entry name" value="Vaccinia Virus protein VP39"/>
    <property type="match status" value="1"/>
</dbReference>
<dbReference type="GO" id="GO:0032259">
    <property type="term" value="P:methylation"/>
    <property type="evidence" value="ECO:0007669"/>
    <property type="project" value="UniProtKB-KW"/>
</dbReference>
<dbReference type="GO" id="GO:0008168">
    <property type="term" value="F:methyltransferase activity"/>
    <property type="evidence" value="ECO:0007669"/>
    <property type="project" value="UniProtKB-KW"/>
</dbReference>
<keyword evidence="1" id="KW-0489">Methyltransferase</keyword>
<gene>
    <name evidence="1" type="ORF">GYA55_07630</name>
</gene>
<organism evidence="1 2">
    <name type="scientific">SAR324 cluster bacterium</name>
    <dbReference type="NCBI Taxonomy" id="2024889"/>
    <lineage>
        <taxon>Bacteria</taxon>
        <taxon>Deltaproteobacteria</taxon>
        <taxon>SAR324 cluster</taxon>
    </lineage>
</organism>
<evidence type="ECO:0000313" key="2">
    <source>
        <dbReference type="Proteomes" id="UP000524246"/>
    </source>
</evidence>
<dbReference type="InterPro" id="IPR029063">
    <property type="entry name" value="SAM-dependent_MTases_sf"/>
</dbReference>
<protein>
    <submittedName>
        <fullName evidence="1">Class I SAM-dependent methyltransferase</fullName>
    </submittedName>
</protein>
<proteinExistence type="predicted"/>
<accession>A0A7X9FSJ2</accession>
<name>A0A7X9FSJ2_9DELT</name>
<dbReference type="AlphaFoldDB" id="A0A7X9FSJ2"/>
<dbReference type="EMBL" id="JAAZON010000334">
    <property type="protein sequence ID" value="NMC63024.1"/>
    <property type="molecule type" value="Genomic_DNA"/>
</dbReference>
<reference evidence="1 2" key="1">
    <citation type="journal article" date="2020" name="Biotechnol. Biofuels">
        <title>New insights from the biogas microbiome by comprehensive genome-resolved metagenomics of nearly 1600 species originating from multiple anaerobic digesters.</title>
        <authorList>
            <person name="Campanaro S."/>
            <person name="Treu L."/>
            <person name="Rodriguez-R L.M."/>
            <person name="Kovalovszki A."/>
            <person name="Ziels R.M."/>
            <person name="Maus I."/>
            <person name="Zhu X."/>
            <person name="Kougias P.G."/>
            <person name="Basile A."/>
            <person name="Luo G."/>
            <person name="Schluter A."/>
            <person name="Konstantinidis K.T."/>
            <person name="Angelidaki I."/>
        </authorList>
    </citation>
    <scope>NUCLEOTIDE SEQUENCE [LARGE SCALE GENOMIC DNA]</scope>
    <source>
        <strain evidence="1">AS27yjCOA_65</strain>
    </source>
</reference>
<sequence>MLKSMDISELVSIGNSFSEKLKILKASIHPEPAWYPYDTMANLIHLEQILCQPYRDLLELADNLPVLDIGCADGELGFLFESLGYSVHFIDYAPTNFNGLDGLETLHAALKSKAVIDNLDIDSQFHLEKKYGLTICLGLLYHIKNPFFLLSELARVSNYCLVSTKVFRKALEPPLELKELPIAYLLDPQEANNDPTNFWIFTECGLKRLLNRSGFELLCYGTVGCQEDSDPSSHDRDERAFCLLKRKPIEIEKTHSLQNL</sequence>
<keyword evidence="1" id="KW-0808">Transferase</keyword>